<dbReference type="CDD" id="cd00051">
    <property type="entry name" value="EFh"/>
    <property type="match status" value="1"/>
</dbReference>
<evidence type="ECO:0000256" key="6">
    <source>
        <dbReference type="ARBA" id="ARBA00022723"/>
    </source>
</evidence>
<keyword evidence="4" id="KW-0285">Flavoprotein</keyword>
<name>A0A7N2MU78_QUELO</name>
<evidence type="ECO:0000259" key="16">
    <source>
        <dbReference type="PROSITE" id="PS51384"/>
    </source>
</evidence>
<feature type="domain" description="EF-hand" evidence="15">
    <location>
        <begin position="235"/>
        <end position="270"/>
    </location>
</feature>
<dbReference type="InterPro" id="IPR013623">
    <property type="entry name" value="NADPH_Ox"/>
</dbReference>
<dbReference type="EMBL" id="LRBV02000011">
    <property type="status" value="NOT_ANNOTATED_CDS"/>
    <property type="molecule type" value="Genomic_DNA"/>
</dbReference>
<feature type="compositionally biased region" description="Polar residues" evidence="13">
    <location>
        <begin position="767"/>
        <end position="778"/>
    </location>
</feature>
<dbReference type="AlphaFoldDB" id="A0A7N2MU78"/>
<dbReference type="SUPFAM" id="SSF47473">
    <property type="entry name" value="EF-hand"/>
    <property type="match status" value="1"/>
</dbReference>
<organism evidence="17 18">
    <name type="scientific">Quercus lobata</name>
    <name type="common">Valley oak</name>
    <dbReference type="NCBI Taxonomy" id="97700"/>
    <lineage>
        <taxon>Eukaryota</taxon>
        <taxon>Viridiplantae</taxon>
        <taxon>Streptophyta</taxon>
        <taxon>Embryophyta</taxon>
        <taxon>Tracheophyta</taxon>
        <taxon>Spermatophyta</taxon>
        <taxon>Magnoliopsida</taxon>
        <taxon>eudicotyledons</taxon>
        <taxon>Gunneridae</taxon>
        <taxon>Pentapetalae</taxon>
        <taxon>rosids</taxon>
        <taxon>fabids</taxon>
        <taxon>Fagales</taxon>
        <taxon>Fagaceae</taxon>
        <taxon>Quercus</taxon>
    </lineage>
</organism>
<dbReference type="InterPro" id="IPR017927">
    <property type="entry name" value="FAD-bd_FR_type"/>
</dbReference>
<evidence type="ECO:0000313" key="17">
    <source>
        <dbReference type="EnsemblPlants" id="QL11p002697:mrna"/>
    </source>
</evidence>
<feature type="transmembrane region" description="Helical" evidence="14">
    <location>
        <begin position="538"/>
        <end position="562"/>
    </location>
</feature>
<dbReference type="InterPro" id="IPR013112">
    <property type="entry name" value="FAD-bd_8"/>
</dbReference>
<dbReference type="InterPro" id="IPR013130">
    <property type="entry name" value="Fe3_Rdtase_TM_dom"/>
</dbReference>
<evidence type="ECO:0000256" key="5">
    <source>
        <dbReference type="ARBA" id="ARBA00022692"/>
    </source>
</evidence>
<keyword evidence="7" id="KW-0274">FAD</keyword>
<keyword evidence="10 14" id="KW-1133">Transmembrane helix</keyword>
<evidence type="ECO:0000256" key="7">
    <source>
        <dbReference type="ARBA" id="ARBA00022827"/>
    </source>
</evidence>
<dbReference type="Gene3D" id="1.10.238.10">
    <property type="entry name" value="EF-hand"/>
    <property type="match status" value="1"/>
</dbReference>
<feature type="compositionally biased region" description="Low complexity" evidence="13">
    <location>
        <begin position="749"/>
        <end position="759"/>
    </location>
</feature>
<dbReference type="InterPro" id="IPR017938">
    <property type="entry name" value="Riboflavin_synthase-like_b-brl"/>
</dbReference>
<evidence type="ECO:0008006" key="19">
    <source>
        <dbReference type="Google" id="ProtNLM"/>
    </source>
</evidence>
<dbReference type="PROSITE" id="PS50222">
    <property type="entry name" value="EF_HAND_2"/>
    <property type="match status" value="1"/>
</dbReference>
<dbReference type="RefSeq" id="XP_030945086.1">
    <property type="nucleotide sequence ID" value="XM_031089226.1"/>
</dbReference>
<dbReference type="SUPFAM" id="SSF63380">
    <property type="entry name" value="Riboflavin synthase domain-like"/>
    <property type="match status" value="1"/>
</dbReference>
<dbReference type="PRINTS" id="PR00466">
    <property type="entry name" value="GP91PHOX"/>
</dbReference>
<dbReference type="InterPro" id="IPR050369">
    <property type="entry name" value="RBOH/FRE"/>
</dbReference>
<dbReference type="InParanoid" id="A0A7N2MU78"/>
<keyword evidence="5 14" id="KW-0812">Transmembrane</keyword>
<dbReference type="GO" id="GO:0005509">
    <property type="term" value="F:calcium ion binding"/>
    <property type="evidence" value="ECO:0007669"/>
    <property type="project" value="InterPro"/>
</dbReference>
<gene>
    <name evidence="17" type="primary">LOC115969552</name>
</gene>
<dbReference type="Pfam" id="PF01794">
    <property type="entry name" value="Ferric_reduct"/>
    <property type="match status" value="1"/>
</dbReference>
<dbReference type="PANTHER" id="PTHR11972">
    <property type="entry name" value="NADPH OXIDASE"/>
    <property type="match status" value="1"/>
</dbReference>
<dbReference type="Pfam" id="PF08022">
    <property type="entry name" value="FAD_binding_8"/>
    <property type="match status" value="1"/>
</dbReference>
<keyword evidence="8" id="KW-0106">Calcium</keyword>
<dbReference type="Pfam" id="PF08030">
    <property type="entry name" value="NAD_binding_6"/>
    <property type="match status" value="1"/>
</dbReference>
<accession>A0A7N2MU78</accession>
<reference evidence="17" key="2">
    <citation type="submission" date="2021-01" db="UniProtKB">
        <authorList>
            <consortium name="EnsemblPlants"/>
        </authorList>
    </citation>
    <scope>IDENTIFICATION</scope>
</reference>
<dbReference type="GeneID" id="115969552"/>
<dbReference type="CDD" id="cd06186">
    <property type="entry name" value="NOX_Duox_like_FAD_NADP"/>
    <property type="match status" value="1"/>
</dbReference>
<dbReference type="InterPro" id="IPR018247">
    <property type="entry name" value="EF_Hand_1_Ca_BS"/>
</dbReference>
<evidence type="ECO:0000256" key="2">
    <source>
        <dbReference type="ARBA" id="ARBA00007975"/>
    </source>
</evidence>
<dbReference type="PROSITE" id="PS00018">
    <property type="entry name" value="EF_HAND_1"/>
    <property type="match status" value="1"/>
</dbReference>
<protein>
    <recommendedName>
        <fullName evidence="19">Respiratory burst oxidase-like protein E</fullName>
    </recommendedName>
</protein>
<dbReference type="InterPro" id="IPR000778">
    <property type="entry name" value="Cyt_b245_heavy_chain"/>
</dbReference>
<dbReference type="EnsemblPlants" id="QL11p002697:mrna">
    <property type="protein sequence ID" value="QL11p002697:mrna"/>
    <property type="gene ID" value="QL11p002697"/>
</dbReference>
<feature type="region of interest" description="Disordered" evidence="13">
    <location>
        <begin position="749"/>
        <end position="781"/>
    </location>
</feature>
<dbReference type="GO" id="GO:0004601">
    <property type="term" value="F:peroxidase activity"/>
    <property type="evidence" value="ECO:0007669"/>
    <property type="project" value="UniProtKB-KW"/>
</dbReference>
<feature type="compositionally biased region" description="Low complexity" evidence="13">
    <location>
        <begin position="1"/>
        <end position="19"/>
    </location>
</feature>
<evidence type="ECO:0000256" key="10">
    <source>
        <dbReference type="ARBA" id="ARBA00022989"/>
    </source>
</evidence>
<evidence type="ECO:0000256" key="3">
    <source>
        <dbReference type="ARBA" id="ARBA00022559"/>
    </source>
</evidence>
<dbReference type="Gene3D" id="2.40.30.10">
    <property type="entry name" value="Translation factors"/>
    <property type="match status" value="1"/>
</dbReference>
<dbReference type="KEGG" id="qlo:115969552"/>
<keyword evidence="6" id="KW-0479">Metal-binding</keyword>
<comment type="similarity">
    <text evidence="2">Belongs to the RBOH (TC 5.B.1.3) family.</text>
</comment>
<dbReference type="InterPro" id="IPR013121">
    <property type="entry name" value="Fe_red_NAD-bd_6"/>
</dbReference>
<dbReference type="FunFam" id="1.10.238.10:FF:000049">
    <property type="entry name" value="Respiratory burst oxidase homolog A"/>
    <property type="match status" value="1"/>
</dbReference>
<evidence type="ECO:0000256" key="4">
    <source>
        <dbReference type="ARBA" id="ARBA00022630"/>
    </source>
</evidence>
<keyword evidence="12 14" id="KW-0472">Membrane</keyword>
<reference evidence="17 18" key="1">
    <citation type="journal article" date="2016" name="G3 (Bethesda)">
        <title>First Draft Assembly and Annotation of the Genome of a California Endemic Oak Quercus lobata Nee (Fagaceae).</title>
        <authorList>
            <person name="Sork V.L."/>
            <person name="Fitz-Gibbon S.T."/>
            <person name="Puiu D."/>
            <person name="Crepeau M."/>
            <person name="Gugger P.F."/>
            <person name="Sherman R."/>
            <person name="Stevens K."/>
            <person name="Langley C.H."/>
            <person name="Pellegrini M."/>
            <person name="Salzberg S.L."/>
        </authorList>
    </citation>
    <scope>NUCLEOTIDE SEQUENCE [LARGE SCALE GENOMIC DNA]</scope>
    <source>
        <strain evidence="17 18">cv. SW786</strain>
    </source>
</reference>
<evidence type="ECO:0000256" key="13">
    <source>
        <dbReference type="SAM" id="MobiDB-lite"/>
    </source>
</evidence>
<evidence type="ECO:0000256" key="8">
    <source>
        <dbReference type="ARBA" id="ARBA00022837"/>
    </source>
</evidence>
<keyword evidence="3" id="KW-0575">Peroxidase</keyword>
<dbReference type="RefSeq" id="XP_030945087.1">
    <property type="nucleotide sequence ID" value="XM_031089227.1"/>
</dbReference>
<dbReference type="OMA" id="WHQRTTW"/>
<keyword evidence="11" id="KW-0560">Oxidoreductase</keyword>
<dbReference type="FunFam" id="3.40.50.80:FF:000028">
    <property type="entry name" value="Respiratory burst oxidase protein E"/>
    <property type="match status" value="1"/>
</dbReference>
<dbReference type="InterPro" id="IPR002048">
    <property type="entry name" value="EF_hand_dom"/>
</dbReference>
<evidence type="ECO:0000256" key="12">
    <source>
        <dbReference type="ARBA" id="ARBA00023136"/>
    </source>
</evidence>
<dbReference type="InterPro" id="IPR011992">
    <property type="entry name" value="EF-hand-dom_pair"/>
</dbReference>
<dbReference type="InterPro" id="IPR039261">
    <property type="entry name" value="FNR_nucleotide-bd"/>
</dbReference>
<feature type="transmembrane region" description="Helical" evidence="14">
    <location>
        <begin position="359"/>
        <end position="377"/>
    </location>
</feature>
<dbReference type="GO" id="GO:0016174">
    <property type="term" value="F:NAD(P)H oxidase H2O2-forming activity"/>
    <property type="evidence" value="ECO:0007669"/>
    <property type="project" value="TreeGrafter"/>
</dbReference>
<feature type="domain" description="FAD-binding FR-type" evidence="16">
    <location>
        <begin position="592"/>
        <end position="718"/>
    </location>
</feature>
<dbReference type="Proteomes" id="UP000594261">
    <property type="component" value="Chromosome 11"/>
</dbReference>
<evidence type="ECO:0000256" key="1">
    <source>
        <dbReference type="ARBA" id="ARBA00004141"/>
    </source>
</evidence>
<dbReference type="OrthoDB" id="167398at2759"/>
<dbReference type="FunFam" id="2.40.30.10:FF:000019">
    <property type="entry name" value="Respiratory burst oxidase homolog A"/>
    <property type="match status" value="1"/>
</dbReference>
<dbReference type="Gene3D" id="3.40.50.80">
    <property type="entry name" value="Nucleotide-binding domain of ferredoxin-NADP reductase (FNR) module"/>
    <property type="match status" value="1"/>
</dbReference>
<comment type="subcellular location">
    <subcellularLocation>
        <location evidence="1">Membrane</location>
        <topology evidence="1">Multi-pass membrane protein</topology>
    </subcellularLocation>
</comment>
<keyword evidence="18" id="KW-1185">Reference proteome</keyword>
<dbReference type="SUPFAM" id="SSF52343">
    <property type="entry name" value="Ferredoxin reductase-like, C-terminal NADP-linked domain"/>
    <property type="match status" value="1"/>
</dbReference>
<dbReference type="GO" id="GO:0005886">
    <property type="term" value="C:plasma membrane"/>
    <property type="evidence" value="ECO:0007669"/>
    <property type="project" value="TreeGrafter"/>
</dbReference>
<proteinExistence type="inferred from homology"/>
<evidence type="ECO:0000256" key="9">
    <source>
        <dbReference type="ARBA" id="ARBA00022857"/>
    </source>
</evidence>
<dbReference type="PANTHER" id="PTHR11972:SF44">
    <property type="entry name" value="RESPIRATORY BURST OXIDASE HOMOLOG PROTEIN E"/>
    <property type="match status" value="1"/>
</dbReference>
<evidence type="ECO:0000256" key="11">
    <source>
        <dbReference type="ARBA" id="ARBA00023002"/>
    </source>
</evidence>
<evidence type="ECO:0000313" key="18">
    <source>
        <dbReference type="Proteomes" id="UP000594261"/>
    </source>
</evidence>
<keyword evidence="9" id="KW-0521">NADP</keyword>
<dbReference type="SFLD" id="SFLDG01169">
    <property type="entry name" value="NADPH_oxidase_subgroup_(NOX)"/>
    <property type="match status" value="1"/>
</dbReference>
<dbReference type="PROSITE" id="PS51384">
    <property type="entry name" value="FAD_FR"/>
    <property type="match status" value="1"/>
</dbReference>
<dbReference type="FunCoup" id="A0A7N2MU78">
    <property type="interactions" value="527"/>
</dbReference>
<feature type="transmembrane region" description="Helical" evidence="14">
    <location>
        <begin position="498"/>
        <end position="518"/>
    </location>
</feature>
<dbReference type="Gramene" id="QL11p002697:mrna">
    <property type="protein sequence ID" value="QL11p002697:mrna"/>
    <property type="gene ID" value="QL11p002697"/>
</dbReference>
<feature type="region of interest" description="Disordered" evidence="13">
    <location>
        <begin position="1"/>
        <end position="33"/>
    </location>
</feature>
<evidence type="ECO:0000259" key="15">
    <source>
        <dbReference type="PROSITE" id="PS50222"/>
    </source>
</evidence>
<sequence>MRLSASSGSSSKQSNYNRSFDLPDDLDDSTTISGGGGEMLPIFFDGLGRQSNSQDLVEVTLELEDDSVVRYSVSPTRDELQPPSLERNLSITSRIRRKFPWLRSSSNGSETASEDAVEENTIMSARDARRMKASLQRSRSNAQQALKGLRFISKSTSTRACDSEELWRKVESRFYKLAKDGLLSREDFGECIGMVDSKEFAVGIFDALARRRRQKTARITKEELRDFWLQISDQSFDARLQIFFDMADINEDGRITREEIQELIMLSASANKLSKLKEQAEDYASLIMEELDPEKLGYIELWQLETLLLQRDTYMNYSRPLSTASVGWSQNLGSFRPKNVMRRVTGTLKGHILENWQRGWILMLWFFVMAGLFALKFNQYRNRAAFQVMGYCVTTAKGAAETLKLNMALILLPVCRNTLTWLRSTRARSLIPFDDNINFHKTIACAIAIGIFTHAGTHLACDFPRIINSSPEDFALIASDVGNTRPTYKGLLSGVEGVTGIAMVVLMAISFTLAIRGFRRNLVKLPAPFNRLTGFNAFWYSHHLLGLVYILLIVHGSCLFLAQKWDQKTSWMYISVPLLLYIVERTVRRCRSVRYSVKVLKVSVLPGNVFSLVMSKPQGFTYESGQYIFLQCPTISPFEWHPFSITSASGDDYLSVHIRIAGDWTQELKRIFTEGTHLPPSIIGPAELSTPQTLLRQKDQTSHPRLLVDGPYGAPAQDYKNYDVLLLVGLGIGATPFISILRDLLNNTTEEQQDSTTETSRSDDRLNSYTSSNVTPGSGNKKLQRVKSAHFYWVTREPGSFEWFKGVMDQVAEMDHKGQIELHNYLTSVYEEQDARSTLITMVQALNHAKHGVDILSGTRVRTHFARPNWKEVFTKIASKHPHATVGVFYCGLPVLAQELKKLCHELSNKTSTRFEFHKEYF</sequence>
<dbReference type="Pfam" id="PF08414">
    <property type="entry name" value="NADPH_Ox"/>
    <property type="match status" value="1"/>
</dbReference>
<evidence type="ECO:0000256" key="14">
    <source>
        <dbReference type="SAM" id="Phobius"/>
    </source>
</evidence>